<evidence type="ECO:0000313" key="2">
    <source>
        <dbReference type="Proteomes" id="UP000321577"/>
    </source>
</evidence>
<reference evidence="1 2" key="1">
    <citation type="submission" date="2019-07" db="EMBL/GenBank/DDBJ databases">
        <title>Whole genome shotgun sequence of Brevifollis gellanilyticus NBRC 108608.</title>
        <authorList>
            <person name="Hosoyama A."/>
            <person name="Uohara A."/>
            <person name="Ohji S."/>
            <person name="Ichikawa N."/>
        </authorList>
    </citation>
    <scope>NUCLEOTIDE SEQUENCE [LARGE SCALE GENOMIC DNA]</scope>
    <source>
        <strain evidence="1 2">NBRC 108608</strain>
    </source>
</reference>
<organism evidence="1 2">
    <name type="scientific">Brevifollis gellanilyticus</name>
    <dbReference type="NCBI Taxonomy" id="748831"/>
    <lineage>
        <taxon>Bacteria</taxon>
        <taxon>Pseudomonadati</taxon>
        <taxon>Verrucomicrobiota</taxon>
        <taxon>Verrucomicrobiia</taxon>
        <taxon>Verrucomicrobiales</taxon>
        <taxon>Verrucomicrobiaceae</taxon>
    </lineage>
</organism>
<comment type="caution">
    <text evidence="1">The sequence shown here is derived from an EMBL/GenBank/DDBJ whole genome shotgun (WGS) entry which is preliminary data.</text>
</comment>
<gene>
    <name evidence="1" type="ORF">BGE01nite_21770</name>
</gene>
<dbReference type="RefSeq" id="WP_170266724.1">
    <property type="nucleotide sequence ID" value="NZ_BKAG01000013.1"/>
</dbReference>
<dbReference type="Proteomes" id="UP000321577">
    <property type="component" value="Unassembled WGS sequence"/>
</dbReference>
<dbReference type="AlphaFoldDB" id="A0A512M820"/>
<dbReference type="PRINTS" id="PR00313">
    <property type="entry name" value="CABNDNGRPT"/>
</dbReference>
<accession>A0A512M820</accession>
<name>A0A512M820_9BACT</name>
<evidence type="ECO:0000313" key="1">
    <source>
        <dbReference type="EMBL" id="GEP42886.1"/>
    </source>
</evidence>
<dbReference type="Gene3D" id="2.160.20.160">
    <property type="match status" value="1"/>
</dbReference>
<sequence>MKTPAQQPSALLEALEPRLSPAGIVTVSVAGGVLTLTGDGAANMIEIVSSHANEWQLQDPNLGEQDPSLDTKFVFAGQSVDTAVKDLKLPTYAGLKVVLNGGNDKVDAVNLFTNGPVTLQGGDGDDDMFISGTYNGAVSFDGGNGNDDVGVYGGYINGTVTAKTGAGNDTVYFGSGNYTKGITADLGTGDNVFTLLTDNSLNVFGNISITTAGGATNEQDYYFGIKSGVITGNVTLKTTAGAAYYFLGRDANDALRINGSLNITGSAGADSMLLAGSISIGGALTASLGAGSNGIFNGIDTNNNDATRLVQLTLGSLAYTGGAGRDTVYLECPEVVIGGNVAATMGAGKNAMSFFNSTGTFIGGSLAYTGGTGDDRFDFAGAAVTVGGKFTFKGMGAQSQDAGAANTDSVFIYSDYAVLHTVELIGGATGRDIFHLGVAEGADLNFTSTLISVLGDVITNTGAGYSDVELTDTIVHGKVTHTSAVAASTASDYYFIEDGYVTGALTINAAGAANAQIVINDTLCISTVTITTGAGDDRVDFDTRTTESIGICVFYGAVSISLGTGNDDWVAGWNPVTDTVGNNFRSSVKVDGGTGNNHSYYGRNSNWNNTFVYDPVFLGVMAYDQAVP</sequence>
<dbReference type="EMBL" id="BKAG01000013">
    <property type="protein sequence ID" value="GEP42886.1"/>
    <property type="molecule type" value="Genomic_DNA"/>
</dbReference>
<keyword evidence="2" id="KW-1185">Reference proteome</keyword>
<protein>
    <submittedName>
        <fullName evidence="1">Uncharacterized protein</fullName>
    </submittedName>
</protein>
<proteinExistence type="predicted"/>